<dbReference type="Proteomes" id="UP000179807">
    <property type="component" value="Unassembled WGS sequence"/>
</dbReference>
<keyword evidence="2" id="KW-1185">Reference proteome</keyword>
<dbReference type="Pfam" id="PF14388">
    <property type="entry name" value="DUF4419"/>
    <property type="match status" value="1"/>
</dbReference>
<accession>A0A1J4KRT5</accession>
<dbReference type="PANTHER" id="PTHR31252">
    <property type="entry name" value="DUF4419 DOMAIN-CONTAINING PROTEIN"/>
    <property type="match status" value="1"/>
</dbReference>
<evidence type="ECO:0000313" key="1">
    <source>
        <dbReference type="EMBL" id="OHT13810.1"/>
    </source>
</evidence>
<organism evidence="1 2">
    <name type="scientific">Tritrichomonas foetus</name>
    <dbReference type="NCBI Taxonomy" id="1144522"/>
    <lineage>
        <taxon>Eukaryota</taxon>
        <taxon>Metamonada</taxon>
        <taxon>Parabasalia</taxon>
        <taxon>Tritrichomonadida</taxon>
        <taxon>Tritrichomonadidae</taxon>
        <taxon>Tritrichomonas</taxon>
    </lineage>
</organism>
<comment type="caution">
    <text evidence="1">The sequence shown here is derived from an EMBL/GenBank/DDBJ whole genome shotgun (WGS) entry which is preliminary data.</text>
</comment>
<dbReference type="EMBL" id="MLAK01000469">
    <property type="protein sequence ID" value="OHT13810.1"/>
    <property type="molecule type" value="Genomic_DNA"/>
</dbReference>
<reference evidence="1" key="1">
    <citation type="submission" date="2016-10" db="EMBL/GenBank/DDBJ databases">
        <authorList>
            <person name="Benchimol M."/>
            <person name="Almeida L.G."/>
            <person name="Vasconcelos A.T."/>
            <person name="Perreira-Neves A."/>
            <person name="Rosa I.A."/>
            <person name="Tasca T."/>
            <person name="Bogo M.R."/>
            <person name="de Souza W."/>
        </authorList>
    </citation>
    <scope>NUCLEOTIDE SEQUENCE [LARGE SCALE GENOMIC DNA]</scope>
    <source>
        <strain evidence="1">K</strain>
    </source>
</reference>
<protein>
    <recommendedName>
        <fullName evidence="3">DUF4419 domain-containing protein</fullName>
    </recommendedName>
</protein>
<dbReference type="VEuPathDB" id="TrichDB:TRFO_15924"/>
<dbReference type="AlphaFoldDB" id="A0A1J4KRT5"/>
<dbReference type="RefSeq" id="XP_068366946.1">
    <property type="nucleotide sequence ID" value="XM_068498663.1"/>
</dbReference>
<evidence type="ECO:0000313" key="2">
    <source>
        <dbReference type="Proteomes" id="UP000179807"/>
    </source>
</evidence>
<sequence length="385" mass="44477">MNRFLCQIELFLNYCKKQNYAYKRGLFTSLLNFTSLLKMEIEKITLELEDLKPPPYLLKINTLESIQSKYSDACCSSIKNDLVLNSQHPVLDGFVRAFIDHRPVTISSDIIWLLIVQGFSYHVEYNAEELRSKFVNFQGKQTLTVETDIIDISNPLKWEDIFSGFISKISEYTGKELTQALTPNFSTTTTTSYSAGLISIMASMKKYFGYEGRMVGCGIPSVTIEGTLQDWEQIQEKLKVIEKYDLEWWVSKLHPIIEEIINTKKGNANKDFWLHMVRYKDGSGLYDPSYIDGWICSFYPYNKKGQRNSLNKIYDQNKLPPEVLQVPMKLTIIYPGKPDEKYNCTIYSGFFGLTQDLKTLNLKPEIGWIMTKQPLNDNENNGTNF</sequence>
<dbReference type="OrthoDB" id="9978173at2759"/>
<dbReference type="InterPro" id="IPR025533">
    <property type="entry name" value="DUF4419"/>
</dbReference>
<gene>
    <name evidence="1" type="ORF">TRFO_15924</name>
</gene>
<dbReference type="GeneID" id="94833367"/>
<name>A0A1J4KRT5_9EUKA</name>
<dbReference type="PANTHER" id="PTHR31252:SF11">
    <property type="entry name" value="DUF4419 DOMAIN-CONTAINING PROTEIN"/>
    <property type="match status" value="1"/>
</dbReference>
<proteinExistence type="predicted"/>
<evidence type="ECO:0008006" key="3">
    <source>
        <dbReference type="Google" id="ProtNLM"/>
    </source>
</evidence>